<dbReference type="AlphaFoldDB" id="A0A9D7XJL2"/>
<protein>
    <recommendedName>
        <fullName evidence="3">Outer membrane protein beta-barrel domain-containing protein</fullName>
    </recommendedName>
</protein>
<evidence type="ECO:0000313" key="1">
    <source>
        <dbReference type="EMBL" id="MBK9719773.1"/>
    </source>
</evidence>
<gene>
    <name evidence="1" type="ORF">IPO85_20105</name>
</gene>
<dbReference type="Proteomes" id="UP000808349">
    <property type="component" value="Unassembled WGS sequence"/>
</dbReference>
<accession>A0A9D7XJL2</accession>
<evidence type="ECO:0008006" key="3">
    <source>
        <dbReference type="Google" id="ProtNLM"/>
    </source>
</evidence>
<sequence>MSPRFNTKSAFLILFVIFSSSVFIPDIVMGQRKTQVYFGGNLQHALNKNRVVAGEISEFDFDGDTFSVYKRYESTYKVNTDYKYSIGYDIGLMNQVSIHDKFYIGYGTYLNYYKIKYRNGVSNFTKGKFIRADTMTVIKNDPTLYDSTVFLGSQTYDTYNTYRQYAIQLPLEFGFSLTQKFELFGNLALGFIINQEQLSVEGHLKETKIINGRKTNFIEFQKNYRTSYNYSQPKLSMALGGRYKLFKNIYLDGSLSYDFVNLFNNKSNYGIGIYTNGNNLSAITFKPISLHLGLSTKF</sequence>
<name>A0A9D7XJL2_9BACT</name>
<organism evidence="1 2">
    <name type="scientific">Candidatus Defluviibacterium haderslevense</name>
    <dbReference type="NCBI Taxonomy" id="2981993"/>
    <lineage>
        <taxon>Bacteria</taxon>
        <taxon>Pseudomonadati</taxon>
        <taxon>Bacteroidota</taxon>
        <taxon>Saprospiria</taxon>
        <taxon>Saprospirales</taxon>
        <taxon>Saprospiraceae</taxon>
        <taxon>Candidatus Defluviibacterium</taxon>
    </lineage>
</organism>
<reference evidence="1 2" key="1">
    <citation type="submission" date="2020-10" db="EMBL/GenBank/DDBJ databases">
        <title>Connecting structure to function with the recovery of over 1000 high-quality activated sludge metagenome-assembled genomes encoding full-length rRNA genes using long-read sequencing.</title>
        <authorList>
            <person name="Singleton C.M."/>
            <person name="Petriglieri F."/>
            <person name="Kristensen J.M."/>
            <person name="Kirkegaard R.H."/>
            <person name="Michaelsen T.Y."/>
            <person name="Andersen M.H."/>
            <person name="Karst S.M."/>
            <person name="Dueholm M.S."/>
            <person name="Nielsen P.H."/>
            <person name="Albertsen M."/>
        </authorList>
    </citation>
    <scope>NUCLEOTIDE SEQUENCE [LARGE SCALE GENOMIC DNA]</scope>
    <source>
        <strain evidence="1">Ribe_18-Q3-R11-54_BAT3C.373</strain>
    </source>
</reference>
<evidence type="ECO:0000313" key="2">
    <source>
        <dbReference type="Proteomes" id="UP000808349"/>
    </source>
</evidence>
<dbReference type="EMBL" id="JADKFW010000021">
    <property type="protein sequence ID" value="MBK9719773.1"/>
    <property type="molecule type" value="Genomic_DNA"/>
</dbReference>
<proteinExistence type="predicted"/>
<comment type="caution">
    <text evidence="1">The sequence shown here is derived from an EMBL/GenBank/DDBJ whole genome shotgun (WGS) entry which is preliminary data.</text>
</comment>